<evidence type="ECO:0000313" key="2">
    <source>
        <dbReference type="Proteomes" id="UP001316803"/>
    </source>
</evidence>
<proteinExistence type="predicted"/>
<reference evidence="1 2" key="1">
    <citation type="submission" date="2022-12" db="EMBL/GenBank/DDBJ databases">
        <title>Genomic features and morphological characterization of a novel Knufia sp. strain isolated from spacecraft assembly facility.</title>
        <authorList>
            <person name="Teixeira M."/>
            <person name="Chander A.M."/>
            <person name="Stajich J.E."/>
            <person name="Venkateswaran K."/>
        </authorList>
    </citation>
    <scope>NUCLEOTIDE SEQUENCE [LARGE SCALE GENOMIC DNA]</scope>
    <source>
        <strain evidence="1 2">FJI-L2-BK-P2</strain>
    </source>
</reference>
<dbReference type="EMBL" id="JAKLMC020000020">
    <property type="protein sequence ID" value="KAK5951483.1"/>
    <property type="molecule type" value="Genomic_DNA"/>
</dbReference>
<keyword evidence="2" id="KW-1185">Reference proteome</keyword>
<accession>A0AAN8EBX1</accession>
<comment type="caution">
    <text evidence="1">The sequence shown here is derived from an EMBL/GenBank/DDBJ whole genome shotgun (WGS) entry which is preliminary data.</text>
</comment>
<name>A0AAN8EBX1_9EURO</name>
<organism evidence="1 2">
    <name type="scientific">Knufia fluminis</name>
    <dbReference type="NCBI Taxonomy" id="191047"/>
    <lineage>
        <taxon>Eukaryota</taxon>
        <taxon>Fungi</taxon>
        <taxon>Dikarya</taxon>
        <taxon>Ascomycota</taxon>
        <taxon>Pezizomycotina</taxon>
        <taxon>Eurotiomycetes</taxon>
        <taxon>Chaetothyriomycetidae</taxon>
        <taxon>Chaetothyriales</taxon>
        <taxon>Trichomeriaceae</taxon>
        <taxon>Knufia</taxon>
    </lineage>
</organism>
<dbReference type="Proteomes" id="UP001316803">
    <property type="component" value="Unassembled WGS sequence"/>
</dbReference>
<gene>
    <name evidence="1" type="ORF">OHC33_007539</name>
</gene>
<sequence>MSRAYKQVKSSSAVALPSIHIMDPQRIFATIPKASNTRIPAELTTLTNLQTSLAQARATWTNINFDILRGYVHDIDDTFSSFNQPRFTPQGFGAWARPVGVALRNAQEALDTLVTGLRDFDGRNWLLDAPVGLLQGIIETGRWSEKEVRENIEELRKVQRMILAKYEGSAAVGGGEGDERYLDLGGRIEVAEAAVAKRFGGG</sequence>
<evidence type="ECO:0000313" key="1">
    <source>
        <dbReference type="EMBL" id="KAK5951483.1"/>
    </source>
</evidence>
<protein>
    <submittedName>
        <fullName evidence="1">Uncharacterized protein</fullName>
    </submittedName>
</protein>
<dbReference type="AlphaFoldDB" id="A0AAN8EBX1"/>